<gene>
    <name evidence="4" type="ORF">BIW12_15730</name>
</gene>
<dbReference type="EMBL" id="CP017774">
    <property type="protein sequence ID" value="APA00760.1"/>
    <property type="molecule type" value="Genomic_DNA"/>
</dbReference>
<feature type="region of interest" description="Disordered" evidence="1">
    <location>
        <begin position="30"/>
        <end position="61"/>
    </location>
</feature>
<dbReference type="Gene3D" id="2.40.100.20">
    <property type="match status" value="1"/>
</dbReference>
<dbReference type="KEGG" id="fcm:BIW12_15730"/>
<proteinExistence type="predicted"/>
<evidence type="ECO:0000313" key="5">
    <source>
        <dbReference type="Proteomes" id="UP000178198"/>
    </source>
</evidence>
<evidence type="ECO:0000259" key="3">
    <source>
        <dbReference type="Pfam" id="PF18050"/>
    </source>
</evidence>
<feature type="compositionally biased region" description="Low complexity" evidence="1">
    <location>
        <begin position="51"/>
        <end position="61"/>
    </location>
</feature>
<dbReference type="Proteomes" id="UP000178198">
    <property type="component" value="Chromosome"/>
</dbReference>
<feature type="chain" id="PRO_5009444619" description="Cyclophilin-like domain-containing protein" evidence="2">
    <location>
        <begin position="23"/>
        <end position="181"/>
    </location>
</feature>
<reference evidence="4 5" key="1">
    <citation type="submission" date="2016-10" db="EMBL/GenBank/DDBJ databases">
        <title>Complete Genome Sequence of Flavobacterium sp. PK15.</title>
        <authorList>
            <person name="Ekwe A."/>
            <person name="Kim S.B."/>
        </authorList>
    </citation>
    <scope>NUCLEOTIDE SEQUENCE [LARGE SCALE GENOMIC DNA]</scope>
    <source>
        <strain evidence="4 5">PK15</strain>
    </source>
</reference>
<name>A0A1D9PDU6_9FLAO</name>
<dbReference type="AlphaFoldDB" id="A0A1D9PDU6"/>
<keyword evidence="2" id="KW-0732">Signal</keyword>
<organism evidence="4 5">
    <name type="scientific">Flavobacterium commune</name>
    <dbReference type="NCBI Taxonomy" id="1306519"/>
    <lineage>
        <taxon>Bacteria</taxon>
        <taxon>Pseudomonadati</taxon>
        <taxon>Bacteroidota</taxon>
        <taxon>Flavobacteriia</taxon>
        <taxon>Flavobacteriales</taxon>
        <taxon>Flavobacteriaceae</taxon>
        <taxon>Flavobacterium</taxon>
    </lineage>
</organism>
<dbReference type="SUPFAM" id="SSF50891">
    <property type="entry name" value="Cyclophilin-like"/>
    <property type="match status" value="1"/>
</dbReference>
<feature type="domain" description="Cyclophilin-like" evidence="3">
    <location>
        <begin position="71"/>
        <end position="179"/>
    </location>
</feature>
<evidence type="ECO:0000313" key="4">
    <source>
        <dbReference type="EMBL" id="APA00760.1"/>
    </source>
</evidence>
<feature type="signal peptide" evidence="2">
    <location>
        <begin position="1"/>
        <end position="22"/>
    </location>
</feature>
<accession>A0A1D9PDU6</accession>
<dbReference type="Pfam" id="PF18050">
    <property type="entry name" value="Cyclophil_like2"/>
    <property type="match status" value="1"/>
</dbReference>
<keyword evidence="5" id="KW-1185">Reference proteome</keyword>
<dbReference type="InterPro" id="IPR041183">
    <property type="entry name" value="Cyclophilin-like"/>
</dbReference>
<evidence type="ECO:0000256" key="1">
    <source>
        <dbReference type="SAM" id="MobiDB-lite"/>
    </source>
</evidence>
<dbReference type="InterPro" id="IPR029000">
    <property type="entry name" value="Cyclophilin-like_dom_sf"/>
</dbReference>
<protein>
    <recommendedName>
        <fullName evidence="3">Cyclophilin-like domain-containing protein</fullName>
    </recommendedName>
</protein>
<evidence type="ECO:0000256" key="2">
    <source>
        <dbReference type="SAM" id="SignalP"/>
    </source>
</evidence>
<sequence length="181" mass="19511">MMKLKSLITVIVVLFAFSFCTASCSNDDAASSAQNDENNTTENNVPMPSQNNGNDTTGGENTNLSTIKIKIRIGTAIFTATLYDNASANEFKARLPLTINMIELNGNEKYYNFSSPLPTNASVGGDIKVGDLTLYGNNVLVLFYKSFNTAYSYTKLGYVDNPTGLATALGNGNVVVKFENN</sequence>
<feature type="compositionally biased region" description="Polar residues" evidence="1">
    <location>
        <begin position="40"/>
        <end position="50"/>
    </location>
</feature>
<dbReference type="STRING" id="1306519.BIW12_15730"/>